<reference evidence="1" key="1">
    <citation type="journal article" date="2022" name="bioRxiv">
        <title>Sequencing and chromosome-scale assembly of the giantPleurodeles waltlgenome.</title>
        <authorList>
            <person name="Brown T."/>
            <person name="Elewa A."/>
            <person name="Iarovenko S."/>
            <person name="Subramanian E."/>
            <person name="Araus A.J."/>
            <person name="Petzold A."/>
            <person name="Susuki M."/>
            <person name="Suzuki K.-i.T."/>
            <person name="Hayashi T."/>
            <person name="Toyoda A."/>
            <person name="Oliveira C."/>
            <person name="Osipova E."/>
            <person name="Leigh N.D."/>
            <person name="Simon A."/>
            <person name="Yun M.H."/>
        </authorList>
    </citation>
    <scope>NUCLEOTIDE SEQUENCE</scope>
    <source>
        <strain evidence="1">20211129_DDA</strain>
        <tissue evidence="1">Liver</tissue>
    </source>
</reference>
<name>A0AAV7NS41_PLEWA</name>
<evidence type="ECO:0000313" key="2">
    <source>
        <dbReference type="Proteomes" id="UP001066276"/>
    </source>
</evidence>
<dbReference type="AlphaFoldDB" id="A0AAV7NS41"/>
<evidence type="ECO:0000313" key="1">
    <source>
        <dbReference type="EMBL" id="KAJ1118711.1"/>
    </source>
</evidence>
<protein>
    <submittedName>
        <fullName evidence="1">Uncharacterized protein</fullName>
    </submittedName>
</protein>
<comment type="caution">
    <text evidence="1">The sequence shown here is derived from an EMBL/GenBank/DDBJ whole genome shotgun (WGS) entry which is preliminary data.</text>
</comment>
<sequence length="155" mass="17727">MLSFKSQDKGSVDYESGMRRVNDLQDGRTFYEPGVLDDDVYVAKHAQHETSGTLGRQDIVREEIQDTVQDESLNRCLPKRAIVKPKYLDDYVLKKLSLKNGDVLYSKGFSLMLKVYTHSPAHCYFAHECFGFGCGFQIGYSVLWSRFGDTLEVEH</sequence>
<proteinExistence type="predicted"/>
<organism evidence="1 2">
    <name type="scientific">Pleurodeles waltl</name>
    <name type="common">Iberian ribbed newt</name>
    <dbReference type="NCBI Taxonomy" id="8319"/>
    <lineage>
        <taxon>Eukaryota</taxon>
        <taxon>Metazoa</taxon>
        <taxon>Chordata</taxon>
        <taxon>Craniata</taxon>
        <taxon>Vertebrata</taxon>
        <taxon>Euteleostomi</taxon>
        <taxon>Amphibia</taxon>
        <taxon>Batrachia</taxon>
        <taxon>Caudata</taxon>
        <taxon>Salamandroidea</taxon>
        <taxon>Salamandridae</taxon>
        <taxon>Pleurodelinae</taxon>
        <taxon>Pleurodeles</taxon>
    </lineage>
</organism>
<dbReference type="EMBL" id="JANPWB010000012">
    <property type="protein sequence ID" value="KAJ1118711.1"/>
    <property type="molecule type" value="Genomic_DNA"/>
</dbReference>
<accession>A0AAV7NS41</accession>
<dbReference type="Proteomes" id="UP001066276">
    <property type="component" value="Chromosome 8"/>
</dbReference>
<keyword evidence="2" id="KW-1185">Reference proteome</keyword>
<gene>
    <name evidence="1" type="ORF">NDU88_006899</name>
</gene>